<feature type="compositionally biased region" description="Basic and acidic residues" evidence="1">
    <location>
        <begin position="137"/>
        <end position="148"/>
    </location>
</feature>
<dbReference type="GeneID" id="110791136"/>
<organism evidence="2 3">
    <name type="scientific">Spinacia oleracea</name>
    <name type="common">Spinach</name>
    <dbReference type="NCBI Taxonomy" id="3562"/>
    <lineage>
        <taxon>Eukaryota</taxon>
        <taxon>Viridiplantae</taxon>
        <taxon>Streptophyta</taxon>
        <taxon>Embryophyta</taxon>
        <taxon>Tracheophyta</taxon>
        <taxon>Spermatophyta</taxon>
        <taxon>Magnoliopsida</taxon>
        <taxon>eudicotyledons</taxon>
        <taxon>Gunneridae</taxon>
        <taxon>Pentapetalae</taxon>
        <taxon>Caryophyllales</taxon>
        <taxon>Chenopodiaceae</taxon>
        <taxon>Chenopodioideae</taxon>
        <taxon>Anserineae</taxon>
        <taxon>Spinacia</taxon>
    </lineage>
</organism>
<reference evidence="3" key="2">
    <citation type="submission" date="2025-08" db="UniProtKB">
        <authorList>
            <consortium name="RefSeq"/>
        </authorList>
    </citation>
    <scope>IDENTIFICATION</scope>
    <source>
        <tissue evidence="3">Leaf</tissue>
    </source>
</reference>
<protein>
    <submittedName>
        <fullName evidence="3">Uncharacterized protein</fullName>
    </submittedName>
</protein>
<proteinExistence type="predicted"/>
<evidence type="ECO:0000313" key="2">
    <source>
        <dbReference type="Proteomes" id="UP000813463"/>
    </source>
</evidence>
<feature type="compositionally biased region" description="Basic and acidic residues" evidence="1">
    <location>
        <begin position="218"/>
        <end position="229"/>
    </location>
</feature>
<feature type="compositionally biased region" description="Polar residues" evidence="1">
    <location>
        <begin position="230"/>
        <end position="240"/>
    </location>
</feature>
<feature type="region of interest" description="Disordered" evidence="1">
    <location>
        <begin position="137"/>
        <end position="246"/>
    </location>
</feature>
<dbReference type="RefSeq" id="XP_056685990.1">
    <property type="nucleotide sequence ID" value="XM_056830012.1"/>
</dbReference>
<feature type="region of interest" description="Disordered" evidence="1">
    <location>
        <begin position="17"/>
        <end position="60"/>
    </location>
</feature>
<keyword evidence="2" id="KW-1185">Reference proteome</keyword>
<feature type="compositionally biased region" description="Acidic residues" evidence="1">
    <location>
        <begin position="43"/>
        <end position="54"/>
    </location>
</feature>
<sequence length="246" mass="26521">MVGFVFVGGVQCCGLRGDGATRTTLSPRRRKNVASRPRVPREDFDDDSSSSSDEEFAKNLPPMVRGKEDVNLFPSDIFPSMKWLRYLREQGRDFERFLLLPPGSAMDRLSPEDKGVVEVPAWLSEVYTEDILKAVEAKKKDSSKKSSEDASGDVAKEPILPATKKRPASSTEAPKPKRPFFKKMGPADAVTEMDGSAGAATDEATVDQTAAADAPALSREDKGKGKETEAPSTDNASTPLAASPIG</sequence>
<gene>
    <name evidence="3" type="primary">LOC110791136</name>
</gene>
<accession>A0ABM3QRL5</accession>
<dbReference type="Proteomes" id="UP000813463">
    <property type="component" value="Chromosome 5"/>
</dbReference>
<evidence type="ECO:0000256" key="1">
    <source>
        <dbReference type="SAM" id="MobiDB-lite"/>
    </source>
</evidence>
<evidence type="ECO:0000313" key="3">
    <source>
        <dbReference type="RefSeq" id="XP_056685990.1"/>
    </source>
</evidence>
<reference evidence="2" key="1">
    <citation type="journal article" date="2021" name="Nat. Commun.">
        <title>Genomic analyses provide insights into spinach domestication and the genetic basis of agronomic traits.</title>
        <authorList>
            <person name="Cai X."/>
            <person name="Sun X."/>
            <person name="Xu C."/>
            <person name="Sun H."/>
            <person name="Wang X."/>
            <person name="Ge C."/>
            <person name="Zhang Z."/>
            <person name="Wang Q."/>
            <person name="Fei Z."/>
            <person name="Jiao C."/>
            <person name="Wang Q."/>
        </authorList>
    </citation>
    <scope>NUCLEOTIDE SEQUENCE [LARGE SCALE GENOMIC DNA]</scope>
    <source>
        <strain evidence="2">cv. Varoflay</strain>
    </source>
</reference>
<name>A0ABM3QRL5_SPIOL</name>